<proteinExistence type="predicted"/>
<evidence type="ECO:0000313" key="2">
    <source>
        <dbReference type="Proteomes" id="UP000265520"/>
    </source>
</evidence>
<dbReference type="AlphaFoldDB" id="A0A392S2V4"/>
<dbReference type="EMBL" id="LXQA010307792">
    <property type="protein sequence ID" value="MCI42707.1"/>
    <property type="molecule type" value="Genomic_DNA"/>
</dbReference>
<evidence type="ECO:0000313" key="1">
    <source>
        <dbReference type="EMBL" id="MCI42707.1"/>
    </source>
</evidence>
<name>A0A392S2V4_9FABA</name>
<reference evidence="1 2" key="1">
    <citation type="journal article" date="2018" name="Front. Plant Sci.">
        <title>Red Clover (Trifolium pratense) and Zigzag Clover (T. medium) - A Picture of Genomic Similarities and Differences.</title>
        <authorList>
            <person name="Dluhosova J."/>
            <person name="Istvanek J."/>
            <person name="Nedelnik J."/>
            <person name="Repkova J."/>
        </authorList>
    </citation>
    <scope>NUCLEOTIDE SEQUENCE [LARGE SCALE GENOMIC DNA]</scope>
    <source>
        <strain evidence="2">cv. 10/8</strain>
        <tissue evidence="1">Leaf</tissue>
    </source>
</reference>
<organism evidence="1 2">
    <name type="scientific">Trifolium medium</name>
    <dbReference type="NCBI Taxonomy" id="97028"/>
    <lineage>
        <taxon>Eukaryota</taxon>
        <taxon>Viridiplantae</taxon>
        <taxon>Streptophyta</taxon>
        <taxon>Embryophyta</taxon>
        <taxon>Tracheophyta</taxon>
        <taxon>Spermatophyta</taxon>
        <taxon>Magnoliopsida</taxon>
        <taxon>eudicotyledons</taxon>
        <taxon>Gunneridae</taxon>
        <taxon>Pentapetalae</taxon>
        <taxon>rosids</taxon>
        <taxon>fabids</taxon>
        <taxon>Fabales</taxon>
        <taxon>Fabaceae</taxon>
        <taxon>Papilionoideae</taxon>
        <taxon>50 kb inversion clade</taxon>
        <taxon>NPAAA clade</taxon>
        <taxon>Hologalegina</taxon>
        <taxon>IRL clade</taxon>
        <taxon>Trifolieae</taxon>
        <taxon>Trifolium</taxon>
    </lineage>
</organism>
<dbReference type="Proteomes" id="UP000265520">
    <property type="component" value="Unassembled WGS sequence"/>
</dbReference>
<accession>A0A392S2V4</accession>
<comment type="caution">
    <text evidence="1">The sequence shown here is derived from an EMBL/GenBank/DDBJ whole genome shotgun (WGS) entry which is preliminary data.</text>
</comment>
<protein>
    <submittedName>
        <fullName evidence="1">Ubiquitin-like-conjugating enzyme ATG10-like</fullName>
    </submittedName>
</protein>
<sequence length="47" mass="5262">MLLNVDSRIAGFPVDGQPLPLSEIEKDLPGYSAELLLESKWTFITQE</sequence>
<feature type="non-terminal residue" evidence="1">
    <location>
        <position position="47"/>
    </location>
</feature>
<keyword evidence="2" id="KW-1185">Reference proteome</keyword>